<reference evidence="2" key="2">
    <citation type="journal article" date="2023" name="IMA Fungus">
        <title>Comparative genomic study of the Penicillium genus elucidates a diverse pangenome and 15 lateral gene transfer events.</title>
        <authorList>
            <person name="Petersen C."/>
            <person name="Sorensen T."/>
            <person name="Nielsen M.R."/>
            <person name="Sondergaard T.E."/>
            <person name="Sorensen J.L."/>
            <person name="Fitzpatrick D.A."/>
            <person name="Frisvad J.C."/>
            <person name="Nielsen K.L."/>
        </authorList>
    </citation>
    <scope>NUCLEOTIDE SEQUENCE</scope>
    <source>
        <strain evidence="2">IBT 3081</strain>
    </source>
</reference>
<dbReference type="PANTHER" id="PTHR47260:SF3">
    <property type="entry name" value="THIOESTERASE FAMILY PROTEIN (AFU_ORTHOLOGUE AFUA_7G03960)"/>
    <property type="match status" value="1"/>
</dbReference>
<protein>
    <recommendedName>
        <fullName evidence="1">Thioesterase domain-containing protein</fullName>
    </recommendedName>
</protein>
<dbReference type="RefSeq" id="XP_056582253.1">
    <property type="nucleotide sequence ID" value="XM_056718118.1"/>
</dbReference>
<evidence type="ECO:0000313" key="3">
    <source>
        <dbReference type="Proteomes" id="UP001147752"/>
    </source>
</evidence>
<dbReference type="OrthoDB" id="506431at2759"/>
<dbReference type="AlphaFoldDB" id="A0A9W9SPY7"/>
<comment type="caution">
    <text evidence="2">The sequence shown here is derived from an EMBL/GenBank/DDBJ whole genome shotgun (WGS) entry which is preliminary data.</text>
</comment>
<accession>A0A9W9SPY7</accession>
<dbReference type="GeneID" id="81457301"/>
<dbReference type="Pfam" id="PF03061">
    <property type="entry name" value="4HBT"/>
    <property type="match status" value="1"/>
</dbReference>
<keyword evidence="3" id="KW-1185">Reference proteome</keyword>
<feature type="domain" description="Thioesterase" evidence="1">
    <location>
        <begin position="98"/>
        <end position="160"/>
    </location>
</feature>
<dbReference type="Gene3D" id="3.10.129.10">
    <property type="entry name" value="Hotdog Thioesterase"/>
    <property type="match status" value="1"/>
</dbReference>
<organism evidence="2 3">
    <name type="scientific">Penicillium concentricum</name>
    <dbReference type="NCBI Taxonomy" id="293559"/>
    <lineage>
        <taxon>Eukaryota</taxon>
        <taxon>Fungi</taxon>
        <taxon>Dikarya</taxon>
        <taxon>Ascomycota</taxon>
        <taxon>Pezizomycotina</taxon>
        <taxon>Eurotiomycetes</taxon>
        <taxon>Eurotiomycetidae</taxon>
        <taxon>Eurotiales</taxon>
        <taxon>Aspergillaceae</taxon>
        <taxon>Penicillium</taxon>
    </lineage>
</organism>
<reference evidence="2" key="1">
    <citation type="submission" date="2022-12" db="EMBL/GenBank/DDBJ databases">
        <authorList>
            <person name="Petersen C."/>
        </authorList>
    </citation>
    <scope>NUCLEOTIDE SEQUENCE</scope>
    <source>
        <strain evidence="2">IBT 3081</strain>
    </source>
</reference>
<evidence type="ECO:0000313" key="2">
    <source>
        <dbReference type="EMBL" id="KAJ5382477.1"/>
    </source>
</evidence>
<dbReference type="PANTHER" id="PTHR47260">
    <property type="entry name" value="UPF0644 PROTEIN PB2B4.06"/>
    <property type="match status" value="1"/>
</dbReference>
<evidence type="ECO:0000259" key="1">
    <source>
        <dbReference type="Pfam" id="PF03061"/>
    </source>
</evidence>
<dbReference type="SUPFAM" id="SSF54637">
    <property type="entry name" value="Thioesterase/thiol ester dehydrase-isomerase"/>
    <property type="match status" value="1"/>
</dbReference>
<dbReference type="InterPro" id="IPR052061">
    <property type="entry name" value="PTE-AB_protein"/>
</dbReference>
<proteinExistence type="predicted"/>
<dbReference type="EMBL" id="JAPZBT010000001">
    <property type="protein sequence ID" value="KAJ5382477.1"/>
    <property type="molecule type" value="Genomic_DNA"/>
</dbReference>
<sequence length="188" mass="20703">MESQDEDASAAALQSEINYFMSIPWCRSHICEPNFHPVNRPRKATLDHGHTLLGKTWFTKDTLPHLLTLHRQACVAEGWRSEICRFHAIGTGLNEHPGVFHGGAIATVLDSALGILVKCSIPDGRPAYTVVLNITYKKAIKTPGTIMARSWITKMEGRKVWACAQIETSTGEIHATAEGIFVKGNAKI</sequence>
<gene>
    <name evidence="2" type="ORF">N7517_000388</name>
</gene>
<dbReference type="Proteomes" id="UP001147752">
    <property type="component" value="Unassembled WGS sequence"/>
</dbReference>
<dbReference type="InterPro" id="IPR006683">
    <property type="entry name" value="Thioestr_dom"/>
</dbReference>
<name>A0A9W9SPY7_9EURO</name>
<dbReference type="InterPro" id="IPR029069">
    <property type="entry name" value="HotDog_dom_sf"/>
</dbReference>
<dbReference type="CDD" id="cd03443">
    <property type="entry name" value="PaaI_thioesterase"/>
    <property type="match status" value="1"/>
</dbReference>